<dbReference type="EMBL" id="NSIT01000051">
    <property type="protein sequence ID" value="PJE79715.1"/>
    <property type="molecule type" value="Genomic_DNA"/>
</dbReference>
<sequence length="572" mass="65101">MSFYASYYVQDKKKSPTVTTTEFAGSSPPAPHITQEQISHIRSLLNSDYPVEEYLLTEALNQTTVADLKQILERKNRQSIQNLQMLIQGIQQSLSASQKPVSVDPTLRQQKTVPTIPPENFDQAHHASSTRSPYPPIVYPESNPAKPAAHNLPPLIYPHPPQGCPNLSDQNNTNTQNLQVEQYTSAHDVYSALPCKQLPEKLRDKYDASQLIYKGETITVIGLCSKDPSQPAAVLKFVALPDTDNNDILPEHIKISLRQALQQHRDRRNQQKNLNSILPDVFNPIEEQGEYTVQLDGTTEQTLQDIISSKRIQNLGIEDTLLCGISLTVSWHTEPWGAPLDLTNRYKTTEGNHLLQKDMYHIINACLEALEYQQIMLRDITPDQFLLMPDGYIKIVVNQNTVRTVQTCDDNITSIRESDLMLTTRQMAGKGTDPIENTWQKLTCLITWLTLGKHPVYPIYKEMFLLENKDCNVVNEITEQQAQELWNDYLKTVKKNKDTSLTQYALEQSGADPQLIEFIVFLHSHAYCSQEKDFPTLRIMYEHPYLKDPSTLMTSGQLQRNTPLPPIQYPAH</sequence>
<feature type="region of interest" description="Disordered" evidence="1">
    <location>
        <begin position="552"/>
        <end position="572"/>
    </location>
</feature>
<evidence type="ECO:0000256" key="1">
    <source>
        <dbReference type="SAM" id="MobiDB-lite"/>
    </source>
</evidence>
<comment type="caution">
    <text evidence="2">The sequence shown here is derived from an EMBL/GenBank/DDBJ whole genome shotgun (WGS) entry which is preliminary data.</text>
</comment>
<feature type="compositionally biased region" description="Pro residues" evidence="1">
    <location>
        <begin position="563"/>
        <end position="572"/>
    </location>
</feature>
<dbReference type="AlphaFoldDB" id="A0A2H9T8Y4"/>
<name>A0A2H9T8Y4_9ZZZZ</name>
<feature type="region of interest" description="Disordered" evidence="1">
    <location>
        <begin position="114"/>
        <end position="137"/>
    </location>
</feature>
<accession>A0A2H9T8Y4</accession>
<feature type="compositionally biased region" description="Polar residues" evidence="1">
    <location>
        <begin position="552"/>
        <end position="562"/>
    </location>
</feature>
<organism evidence="2">
    <name type="scientific">invertebrate metagenome</name>
    <dbReference type="NCBI Taxonomy" id="1711999"/>
    <lineage>
        <taxon>unclassified sequences</taxon>
        <taxon>metagenomes</taxon>
        <taxon>organismal metagenomes</taxon>
    </lineage>
</organism>
<reference evidence="2" key="1">
    <citation type="journal article" date="2017" name="Appl. Environ. Microbiol.">
        <title>Molecular characterization of an Endozoicomonas-like organism causing infection in king scallop Pecten maximus L.</title>
        <authorList>
            <person name="Cano I."/>
            <person name="van Aerle R."/>
            <person name="Ross S."/>
            <person name="Verner-Jeffreys D.W."/>
            <person name="Paley R.K."/>
            <person name="Rimmer G."/>
            <person name="Ryder D."/>
            <person name="Hooper P."/>
            <person name="Stone D."/>
            <person name="Feist S.W."/>
        </authorList>
    </citation>
    <scope>NUCLEOTIDE SEQUENCE</scope>
</reference>
<gene>
    <name evidence="2" type="ORF">CI610_01287</name>
</gene>
<evidence type="ECO:0000313" key="2">
    <source>
        <dbReference type="EMBL" id="PJE79715.1"/>
    </source>
</evidence>
<proteinExistence type="predicted"/>
<protein>
    <submittedName>
        <fullName evidence="2">Uncharacterized protein</fullName>
    </submittedName>
</protein>